<dbReference type="OrthoDB" id="2196187at2759"/>
<comment type="subcellular location">
    <subcellularLocation>
        <location evidence="1">Nucleus</location>
        <location evidence="1">Nucleolus</location>
    </subcellularLocation>
</comment>
<dbReference type="GO" id="GO:0042273">
    <property type="term" value="P:ribosomal large subunit biogenesis"/>
    <property type="evidence" value="ECO:0007669"/>
    <property type="project" value="UniProtKB-UniRule"/>
</dbReference>
<dbReference type="Pfam" id="PF21638">
    <property type="entry name" value="SDA1_C"/>
    <property type="match status" value="1"/>
</dbReference>
<feature type="compositionally biased region" description="Acidic residues" evidence="2">
    <location>
        <begin position="498"/>
        <end position="509"/>
    </location>
</feature>
<dbReference type="SUPFAM" id="SSF48371">
    <property type="entry name" value="ARM repeat"/>
    <property type="match status" value="1"/>
</dbReference>
<dbReference type="AlphaFoldDB" id="A0A812EAX6"/>
<name>A0A812EAX6_ACAPH</name>
<sequence>MSVRNHNQLPNNLPQLQNLIKRDAESYKDEFHQQYQHFISNLEVFKHKPDQYSKTLDELIMFLAQISHCFTKELVDFPQYVKSLLLNYSTTLDPTMRMTMCRALILMRNKGLVPAVDVLELFFQLFRCSDKVLRETLYNYIVSDIQNVNSKHKNAKLNSTLQNFMFDMLKDSNVVAAKKSLDVMIELYRRKVWKDAKTANVISTACFSKVTKIMVAAIKFFLGVDSNDESDSDSDAEDKGSKRNANELLLSHRVGKKTKKRQKRLNRALEVLKKHKKKKKRGELYNFSALHLIHDPQDLSERLFKQLEKCNEYYDVKIMMIDFISRLVGIHQLFLLNFYPYIQKFLQPRTKDVTKVLLFAAQATHDLVPPDLIENLIKTIAYNFITERNSSDAIAVGLNAVKEITARCPHAMTEDLIRDLAQYKNSREKAVSMASRGLIMTVRQLNPSILHKKDRGRITEAMQETELLPYGHPHAKDYLPGAEVLVREKTDSANENGETNEGEDEEFGYIDEVREQNKANEEDEEEDEGEEEVAEKVAEGEEEEEDENNDGWEICSSEEEMDGWSDNDEGWIDVEHSEKEEEVQEMSTVKNKKNKKNKDGINKLQSQKVQISLEEKKKKAQFVSDQKIFSQNDFDKINRALVLKNLDPIQRKRKRDEQALEEEMKERGEILDISTIENIHKKRAHDKDSRLSTVYAGRDEREKFGRSRPKMNPNASKTNKEKKRNKNYMMVKHKLNKKQNKRSFRDKQVALRDALLKKQRTMRK</sequence>
<dbReference type="Pfam" id="PF08158">
    <property type="entry name" value="SDA1_HEAT"/>
    <property type="match status" value="1"/>
</dbReference>
<dbReference type="GO" id="GO:0000055">
    <property type="term" value="P:ribosomal large subunit export from nucleus"/>
    <property type="evidence" value="ECO:0007669"/>
    <property type="project" value="UniProtKB-UniRule"/>
</dbReference>
<dbReference type="GO" id="GO:0015031">
    <property type="term" value="P:protein transport"/>
    <property type="evidence" value="ECO:0007669"/>
    <property type="project" value="UniProtKB-KW"/>
</dbReference>
<dbReference type="InterPro" id="IPR027312">
    <property type="entry name" value="Sda1"/>
</dbReference>
<dbReference type="InterPro" id="IPR016024">
    <property type="entry name" value="ARM-type_fold"/>
</dbReference>
<comment type="caution">
    <text evidence="5">The sequence shown here is derived from an EMBL/GenBank/DDBJ whole genome shotgun (WGS) entry which is preliminary data.</text>
</comment>
<accession>A0A812EAX6</accession>
<dbReference type="Proteomes" id="UP000597762">
    <property type="component" value="Unassembled WGS sequence"/>
</dbReference>
<evidence type="ECO:0000256" key="1">
    <source>
        <dbReference type="RuleBase" id="RU365057"/>
    </source>
</evidence>
<dbReference type="GO" id="GO:0005730">
    <property type="term" value="C:nucleolus"/>
    <property type="evidence" value="ECO:0007669"/>
    <property type="project" value="UniProtKB-SubCell"/>
</dbReference>
<feature type="region of interest" description="Disordered" evidence="2">
    <location>
        <begin position="682"/>
        <end position="728"/>
    </location>
</feature>
<comment type="function">
    <text evidence="1">Required for 60S pre-ribosomal subunits export to the cytoplasm.</text>
</comment>
<protein>
    <recommendedName>
        <fullName evidence="1">Protein SDA1</fullName>
    </recommendedName>
</protein>
<reference evidence="5" key="1">
    <citation type="submission" date="2021-01" db="EMBL/GenBank/DDBJ databases">
        <authorList>
            <person name="Li R."/>
            <person name="Bekaert M."/>
        </authorList>
    </citation>
    <scope>NUCLEOTIDE SEQUENCE</scope>
    <source>
        <strain evidence="5">Farmed</strain>
    </source>
</reference>
<keyword evidence="1" id="KW-0653">Protein transport</keyword>
<keyword evidence="1" id="KW-0813">Transport</keyword>
<evidence type="ECO:0000259" key="3">
    <source>
        <dbReference type="Pfam" id="PF08158"/>
    </source>
</evidence>
<feature type="compositionally biased region" description="Acidic residues" evidence="2">
    <location>
        <begin position="521"/>
        <end position="533"/>
    </location>
</feature>
<gene>
    <name evidence="5" type="ORF">SPHA_67570</name>
</gene>
<feature type="domain" description="SDA1 C-terminal" evidence="4">
    <location>
        <begin position="716"/>
        <end position="760"/>
    </location>
</feature>
<feature type="domain" description="SDA1 N-terminal" evidence="3">
    <location>
        <begin position="62"/>
        <end position="427"/>
    </location>
</feature>
<evidence type="ECO:0000259" key="4">
    <source>
        <dbReference type="Pfam" id="PF21638"/>
    </source>
</evidence>
<dbReference type="EMBL" id="CAHIKZ030004896">
    <property type="protein sequence ID" value="CAE1316921.1"/>
    <property type="molecule type" value="Genomic_DNA"/>
</dbReference>
<evidence type="ECO:0000313" key="5">
    <source>
        <dbReference type="EMBL" id="CAE1316921.1"/>
    </source>
</evidence>
<proteinExistence type="inferred from homology"/>
<keyword evidence="1" id="KW-0690">Ribosome biogenesis</keyword>
<dbReference type="PANTHER" id="PTHR12730">
    <property type="entry name" value="HSDA/SDA1-RELATED"/>
    <property type="match status" value="1"/>
</dbReference>
<keyword evidence="1" id="KW-0539">Nucleus</keyword>
<evidence type="ECO:0000313" key="6">
    <source>
        <dbReference type="Proteomes" id="UP000597762"/>
    </source>
</evidence>
<dbReference type="PANTHER" id="PTHR12730:SF0">
    <property type="entry name" value="PROTEIN SDA1 HOMOLOG"/>
    <property type="match status" value="1"/>
</dbReference>
<feature type="compositionally biased region" description="Acidic residues" evidence="2">
    <location>
        <begin position="540"/>
        <end position="572"/>
    </location>
</feature>
<evidence type="ECO:0000256" key="2">
    <source>
        <dbReference type="SAM" id="MobiDB-lite"/>
    </source>
</evidence>
<feature type="region of interest" description="Disordered" evidence="2">
    <location>
        <begin position="517"/>
        <end position="603"/>
    </location>
</feature>
<comment type="similarity">
    <text evidence="1">Belongs to the SDA1 family.</text>
</comment>
<feature type="region of interest" description="Disordered" evidence="2">
    <location>
        <begin position="491"/>
        <end position="510"/>
    </location>
</feature>
<dbReference type="InterPro" id="IPR048292">
    <property type="entry name" value="SDA1_C"/>
</dbReference>
<dbReference type="InterPro" id="IPR012977">
    <property type="entry name" value="SDA1_N"/>
</dbReference>
<keyword evidence="6" id="KW-1185">Reference proteome</keyword>
<organism evidence="5 6">
    <name type="scientific">Acanthosepion pharaonis</name>
    <name type="common">Pharaoh cuttlefish</name>
    <name type="synonym">Sepia pharaonis</name>
    <dbReference type="NCBI Taxonomy" id="158019"/>
    <lineage>
        <taxon>Eukaryota</taxon>
        <taxon>Metazoa</taxon>
        <taxon>Spiralia</taxon>
        <taxon>Lophotrochozoa</taxon>
        <taxon>Mollusca</taxon>
        <taxon>Cephalopoda</taxon>
        <taxon>Coleoidea</taxon>
        <taxon>Decapodiformes</taxon>
        <taxon>Sepiida</taxon>
        <taxon>Sepiina</taxon>
        <taxon>Sepiidae</taxon>
        <taxon>Acanthosepion</taxon>
    </lineage>
</organism>